<feature type="compositionally biased region" description="Low complexity" evidence="1">
    <location>
        <begin position="264"/>
        <end position="284"/>
    </location>
</feature>
<feature type="compositionally biased region" description="Acidic residues" evidence="1">
    <location>
        <begin position="210"/>
        <end position="221"/>
    </location>
</feature>
<dbReference type="Proteomes" id="UP000708208">
    <property type="component" value="Unassembled WGS sequence"/>
</dbReference>
<keyword evidence="3" id="KW-1185">Reference proteome</keyword>
<feature type="compositionally biased region" description="Acidic residues" evidence="1">
    <location>
        <begin position="303"/>
        <end position="324"/>
    </location>
</feature>
<organism evidence="2 3">
    <name type="scientific">Allacma fusca</name>
    <dbReference type="NCBI Taxonomy" id="39272"/>
    <lineage>
        <taxon>Eukaryota</taxon>
        <taxon>Metazoa</taxon>
        <taxon>Ecdysozoa</taxon>
        <taxon>Arthropoda</taxon>
        <taxon>Hexapoda</taxon>
        <taxon>Collembola</taxon>
        <taxon>Symphypleona</taxon>
        <taxon>Sminthuridae</taxon>
        <taxon>Allacma</taxon>
    </lineage>
</organism>
<dbReference type="AlphaFoldDB" id="A0A8J2K2H3"/>
<sequence>VLPGAPGSSGVNAPPSYDDPIPQIPHDSTYDTQSLPAKLPILAPNGVVEIYNRVVDDLIKRLETDFSKKKMDPMPVIIRPTPAGPVRVPGYLQRRPFRRPGAALYRSGAETIPPHYASSLKKKKGRSNPLPESRFPEGGRPSIPGLPDEKVVSVRGSGKISKNPVSAEDSVPETTPLAAESIEESQKNSTEQAGSSEEDGPFIRARSEEYFPEEEVEEDDENKSAPTATSKSKKKTKKDDTAEEDDEDEKSKDNVEVLLERYQNKNTKTKSSTKSSGSSQSSTKGKTDKVEKTSKPIIKSTESEDDDDEEDTEIRDDMDDDVSFDAEPGTGGGGRPPGGYYPPGGPPAIPSKPNAMMTGLSKIRRASDVAVSVDARSAMVTARLLVGPLHVYV</sequence>
<name>A0A8J2K2H3_9HEXA</name>
<evidence type="ECO:0000313" key="3">
    <source>
        <dbReference type="Proteomes" id="UP000708208"/>
    </source>
</evidence>
<comment type="caution">
    <text evidence="2">The sequence shown here is derived from an EMBL/GenBank/DDBJ whole genome shotgun (WGS) entry which is preliminary data.</text>
</comment>
<reference evidence="2" key="1">
    <citation type="submission" date="2021-06" db="EMBL/GenBank/DDBJ databases">
        <authorList>
            <person name="Hodson N. C."/>
            <person name="Mongue J. A."/>
            <person name="Jaron S. K."/>
        </authorList>
    </citation>
    <scope>NUCLEOTIDE SEQUENCE</scope>
</reference>
<feature type="non-terminal residue" evidence="2">
    <location>
        <position position="1"/>
    </location>
</feature>
<dbReference type="EMBL" id="CAJVCH010201777">
    <property type="protein sequence ID" value="CAG7730872.1"/>
    <property type="molecule type" value="Genomic_DNA"/>
</dbReference>
<dbReference type="OrthoDB" id="8290262at2759"/>
<feature type="region of interest" description="Disordered" evidence="1">
    <location>
        <begin position="106"/>
        <end position="355"/>
    </location>
</feature>
<accession>A0A8J2K2H3</accession>
<feature type="compositionally biased region" description="Basic and acidic residues" evidence="1">
    <location>
        <begin position="249"/>
        <end position="263"/>
    </location>
</feature>
<feature type="compositionally biased region" description="Pro residues" evidence="1">
    <location>
        <begin position="339"/>
        <end position="350"/>
    </location>
</feature>
<gene>
    <name evidence="2" type="ORF">AFUS01_LOCUS19488</name>
</gene>
<feature type="non-terminal residue" evidence="2">
    <location>
        <position position="393"/>
    </location>
</feature>
<feature type="compositionally biased region" description="Basic and acidic residues" evidence="1">
    <location>
        <begin position="285"/>
        <end position="294"/>
    </location>
</feature>
<evidence type="ECO:0000313" key="2">
    <source>
        <dbReference type="EMBL" id="CAG7730872.1"/>
    </source>
</evidence>
<feature type="region of interest" description="Disordered" evidence="1">
    <location>
        <begin position="1"/>
        <end position="29"/>
    </location>
</feature>
<protein>
    <submittedName>
        <fullName evidence="2">Uncharacterized protein</fullName>
    </submittedName>
</protein>
<proteinExistence type="predicted"/>
<evidence type="ECO:0000256" key="1">
    <source>
        <dbReference type="SAM" id="MobiDB-lite"/>
    </source>
</evidence>